<evidence type="ECO:0000313" key="2">
    <source>
        <dbReference type="Proteomes" id="UP000552097"/>
    </source>
</evidence>
<protein>
    <submittedName>
        <fullName evidence="1">Uncharacterized protein</fullName>
    </submittedName>
</protein>
<evidence type="ECO:0000313" key="1">
    <source>
        <dbReference type="EMBL" id="MBB5803074.1"/>
    </source>
</evidence>
<name>A0A7W9HIS4_9PSEU</name>
<dbReference type="EMBL" id="JACHMO010000001">
    <property type="protein sequence ID" value="MBB5803074.1"/>
    <property type="molecule type" value="Genomic_DNA"/>
</dbReference>
<dbReference type="AlphaFoldDB" id="A0A7W9HIS4"/>
<gene>
    <name evidence="1" type="ORF">F4560_002842</name>
</gene>
<comment type="caution">
    <text evidence="1">The sequence shown here is derived from an EMBL/GenBank/DDBJ whole genome shotgun (WGS) entry which is preliminary data.</text>
</comment>
<dbReference type="Proteomes" id="UP000552097">
    <property type="component" value="Unassembled WGS sequence"/>
</dbReference>
<accession>A0A7W9HIS4</accession>
<keyword evidence="2" id="KW-1185">Reference proteome</keyword>
<sequence>MRRRSDQAVAQRVGDGMRHLLPEKAVKRRLSKFEEEPF</sequence>
<reference evidence="1 2" key="1">
    <citation type="submission" date="2020-08" db="EMBL/GenBank/DDBJ databases">
        <title>Sequencing the genomes of 1000 actinobacteria strains.</title>
        <authorList>
            <person name="Klenk H.-P."/>
        </authorList>
    </citation>
    <scope>NUCLEOTIDE SEQUENCE [LARGE SCALE GENOMIC DNA]</scope>
    <source>
        <strain evidence="1 2">DSM 45486</strain>
    </source>
</reference>
<proteinExistence type="predicted"/>
<organism evidence="1 2">
    <name type="scientific">Saccharothrix ecbatanensis</name>
    <dbReference type="NCBI Taxonomy" id="1105145"/>
    <lineage>
        <taxon>Bacteria</taxon>
        <taxon>Bacillati</taxon>
        <taxon>Actinomycetota</taxon>
        <taxon>Actinomycetes</taxon>
        <taxon>Pseudonocardiales</taxon>
        <taxon>Pseudonocardiaceae</taxon>
        <taxon>Saccharothrix</taxon>
    </lineage>
</organism>